<dbReference type="PANTHER" id="PTHR33112">
    <property type="entry name" value="DOMAIN PROTEIN, PUTATIVE-RELATED"/>
    <property type="match status" value="1"/>
</dbReference>
<accession>A0A084AY34</accession>
<gene>
    <name evidence="3" type="ORF">S7711_03430</name>
</gene>
<feature type="compositionally biased region" description="Low complexity" evidence="1">
    <location>
        <begin position="221"/>
        <end position="237"/>
    </location>
</feature>
<dbReference type="OrthoDB" id="5428863at2759"/>
<dbReference type="Pfam" id="PF06985">
    <property type="entry name" value="HET"/>
    <property type="match status" value="1"/>
</dbReference>
<sequence>MLRWNIIDQLKEYQGRMTWKGQHVADVGKRYRRLDTEEKRNCSLCQQLHAAWIEEFIDDQYKYHHDFGDRIQIFRHLRHLPHVNDFQQARDVLRNHNTPFHIAVVPKFVGWRSSLEKHIAKNGMVVIIPEGQPESQVFAPQQISPRFDPRVVKSWTKQCRHHKYLCNTRVPKVPGLKLINCDSEDLRIQYWRPGDEYVALSYVWGNDEGMFERPSNSTPTLRESSQLRSSRQRSPSLFVRTPANSRPASISRAASVLETSAARQGERQPARPFGVSHGFVPTSNVGGTTSAAGRATSTIPNTRTARATPTIRRARSAIPNTNTARATSKIRRAQSHASATSMEMNVSSQRRSQSAVSIGSFRAVREYLGRPESVAPGGPVQSATSVSRASTASQYLPHVPQVVRDAIAVTKSLGCRFLWVDQYCINQASETEKQQQFGHMGDIYAAAELTIFSLGRNANQGLPGVNHDFVQWEQRCTTVRGFKFISTKPDPHFCIAASTWSSRAWTYQEGLFSTRRLFFTDYQLYFECNAMNTIESMKSNPRVLHTNDGQRYRAYHRAGRFIIGNSNSYSHVRVTQSRTNHRKIDIIRRCQQQIREYTKRELTNEHDILNAFAGIARYYAISTAKIASLAGIPVPFPIACLNPIEKEGLDHLSYALAWTHQTGVFDQFNFWVDKKLKQKSYYVNMDRMDTPMAGRREGFPSWSWAGWFGEIGERRDYPYCWTSELNTVHIEFRDGSQRDLGWLTQLPSYPPEVMHTLFQAQTLRFYTRVVDPHRIKFWDKDDQGVPHPSRNVHVHLSTGPGSYKYFEQYLKNGDLECLVLGTHGAPRGNVYRAIQSADKKSSRAKKRRIDKFERKDPEAMICLVVQTENGVSRRVGLLKLDYWEIGRQAALDTWLYRGERLFTLA</sequence>
<evidence type="ECO:0000313" key="3">
    <source>
        <dbReference type="EMBL" id="KEY70213.1"/>
    </source>
</evidence>
<dbReference type="PANTHER" id="PTHR33112:SF16">
    <property type="entry name" value="HETEROKARYON INCOMPATIBILITY DOMAIN-CONTAINING PROTEIN"/>
    <property type="match status" value="1"/>
</dbReference>
<reference evidence="3 4" key="1">
    <citation type="journal article" date="2014" name="BMC Genomics">
        <title>Comparative genome sequencing reveals chemotype-specific gene clusters in the toxigenic black mold Stachybotrys.</title>
        <authorList>
            <person name="Semeiks J."/>
            <person name="Borek D."/>
            <person name="Otwinowski Z."/>
            <person name="Grishin N.V."/>
        </authorList>
    </citation>
    <scope>NUCLEOTIDE SEQUENCE [LARGE SCALE GENOMIC DNA]</scope>
    <source>
        <strain evidence="4">CBS 109288 / IBT 7711</strain>
    </source>
</reference>
<dbReference type="Proteomes" id="UP000028045">
    <property type="component" value="Unassembled WGS sequence"/>
</dbReference>
<protein>
    <recommendedName>
        <fullName evidence="2">Heterokaryon incompatibility domain-containing protein</fullName>
    </recommendedName>
</protein>
<feature type="region of interest" description="Disordered" evidence="1">
    <location>
        <begin position="321"/>
        <end position="352"/>
    </location>
</feature>
<feature type="compositionally biased region" description="Polar residues" evidence="1">
    <location>
        <begin position="335"/>
        <end position="345"/>
    </location>
</feature>
<dbReference type="EMBL" id="KL648458">
    <property type="protein sequence ID" value="KEY70213.1"/>
    <property type="molecule type" value="Genomic_DNA"/>
</dbReference>
<keyword evidence="4" id="KW-1185">Reference proteome</keyword>
<dbReference type="InterPro" id="IPR010730">
    <property type="entry name" value="HET"/>
</dbReference>
<dbReference type="AlphaFoldDB" id="A0A084AY34"/>
<evidence type="ECO:0000313" key="4">
    <source>
        <dbReference type="Proteomes" id="UP000028045"/>
    </source>
</evidence>
<evidence type="ECO:0000259" key="2">
    <source>
        <dbReference type="Pfam" id="PF06985"/>
    </source>
</evidence>
<feature type="domain" description="Heterokaryon incompatibility" evidence="2">
    <location>
        <begin position="396"/>
        <end position="509"/>
    </location>
</feature>
<name>A0A084AY34_STACB</name>
<evidence type="ECO:0000256" key="1">
    <source>
        <dbReference type="SAM" id="MobiDB-lite"/>
    </source>
</evidence>
<feature type="region of interest" description="Disordered" evidence="1">
    <location>
        <begin position="209"/>
        <end position="307"/>
    </location>
</feature>
<feature type="compositionally biased region" description="Low complexity" evidence="1">
    <location>
        <begin position="286"/>
        <end position="307"/>
    </location>
</feature>
<dbReference type="HOGENOM" id="CLU_327075_0_0_1"/>
<proteinExistence type="predicted"/>
<organism evidence="3 4">
    <name type="scientific">Stachybotrys chartarum (strain CBS 109288 / IBT 7711)</name>
    <name type="common">Toxic black mold</name>
    <name type="synonym">Stilbospora chartarum</name>
    <dbReference type="NCBI Taxonomy" id="1280523"/>
    <lineage>
        <taxon>Eukaryota</taxon>
        <taxon>Fungi</taxon>
        <taxon>Dikarya</taxon>
        <taxon>Ascomycota</taxon>
        <taxon>Pezizomycotina</taxon>
        <taxon>Sordariomycetes</taxon>
        <taxon>Hypocreomycetidae</taxon>
        <taxon>Hypocreales</taxon>
        <taxon>Stachybotryaceae</taxon>
        <taxon>Stachybotrys</taxon>
    </lineage>
</organism>